<dbReference type="Pfam" id="PF04113">
    <property type="entry name" value="Gpi16"/>
    <property type="match status" value="1"/>
</dbReference>
<dbReference type="InterPro" id="IPR007245">
    <property type="entry name" value="PIG-T"/>
</dbReference>
<gene>
    <name evidence="2" type="ORF">BQ2448_7450</name>
</gene>
<dbReference type="AlphaFoldDB" id="A0A238FNS1"/>
<dbReference type="SUPFAM" id="SSF51445">
    <property type="entry name" value="(Trans)glycosidases"/>
    <property type="match status" value="1"/>
</dbReference>
<accession>A0A238FNS1</accession>
<name>A0A238FNS1_9BASI</name>
<keyword evidence="1" id="KW-0472">Membrane</keyword>
<dbReference type="Proteomes" id="UP000198372">
    <property type="component" value="Unassembled WGS sequence"/>
</dbReference>
<evidence type="ECO:0000256" key="1">
    <source>
        <dbReference type="SAM" id="Phobius"/>
    </source>
</evidence>
<keyword evidence="1" id="KW-0812">Transmembrane</keyword>
<dbReference type="GO" id="GO:0016255">
    <property type="term" value="P:attachment of GPI anchor to protein"/>
    <property type="evidence" value="ECO:0007669"/>
    <property type="project" value="InterPro"/>
</dbReference>
<dbReference type="GO" id="GO:0042765">
    <property type="term" value="C:GPI-anchor transamidase complex"/>
    <property type="evidence" value="ECO:0007669"/>
    <property type="project" value="InterPro"/>
</dbReference>
<dbReference type="EMBL" id="FMSP01000018">
    <property type="protein sequence ID" value="SCV73524.1"/>
    <property type="molecule type" value="Genomic_DNA"/>
</dbReference>
<reference evidence="3" key="1">
    <citation type="submission" date="2016-09" db="EMBL/GenBank/DDBJ databases">
        <authorList>
            <person name="Jeantristanb JTB J.-T."/>
            <person name="Ricardo R."/>
        </authorList>
    </citation>
    <scope>NUCLEOTIDE SEQUENCE [LARGE SCALE GENOMIC DNA]</scope>
</reference>
<sequence>MGINASAFQFAQDIPLTKYNYTSGAGGEFDISLLDATETDASIFLTVYPTVKLNEVETTDLTSLGKQILAYHSSPWYSSHLKFGPGRNTYGFAPTSYVEGWKMMYAAIKAIASDTEIVWSPNSGYSYPYGYTTTGLSTADADALDTNGDGDFDSSDDAYSPYYPGSDYVDWAGLSYYEKDATYPCEWNHVRCPDEEQHGDGYSILPDLLRIASVLHFRRGAAYHYNNDTQPSDAVDQLDLQQLFWQNTWANASIWTTFPKLKVFFMFECEKEEEDDLRDYRITYDSTLRAAYLDDISSRVPGVCVEATYRSNASIADSSVASSIVSSLAAATATYSSPSSSTSTNIMTNTERHAYRTQTPTLFGGASAWRRLDWNSFFDASFMVGKQEMHWASLPHALIVLLPLMIPGATSSAAPSSSPPRPRERYGEALRLTPLRDGKLHSHFNFTFTATNWREGGDRLGPNSNTHHHTLLPPELTALVRHYRVTSFDLTLSSGRWDSSWPTRSTAVSGIQLIAWLELLDGESPKDERQRWDDFKNALGGLFCTGVTSGISAGESRPLWGNTLRGGADEREHRLYRTTIPRLSATCTESLTPFLSLLPCASYAGLSSLLNPHRLFDSDWTLLGVHVLRDSQAHSIQLQVGAVADPIRQDRLKGFLGRRGMAQSLQSIVHPDLNFSFESLYDRTLQKACPVATESLVQVAIPTDSINPFRIEPSSHGRTIVHIDGKDVVQWDTRQVNETLNVVVDWPDVNMFEYLPGSNCALKPLIVRRLLHGTGQERGRIGIELINNLDSSADVIWIETWPWWLRAFISTLSTTSNATHDSAGSSDHVVRSLDYSPPIARARATTLQALLRLPPRSTTRLMMAYESSYLWYTEYPSDAHRGFEILGASLVLLNPSNSSSNETSQGSNALRTRSEWMRLHTSSTLLSLPTPDFSMPYNVIILTSTIVALFFGSLMNRLVRGWRVVSLDEQDAEHPKQGRREKAL</sequence>
<keyword evidence="1" id="KW-1133">Transmembrane helix</keyword>
<dbReference type="PANTHER" id="PTHR12959">
    <property type="entry name" value="GPI TRANSAMIDASE COMPONENT PIG-T-RELATED"/>
    <property type="match status" value="1"/>
</dbReference>
<proteinExistence type="predicted"/>
<organism evidence="2 3">
    <name type="scientific">Microbotryum intermedium</name>
    <dbReference type="NCBI Taxonomy" id="269621"/>
    <lineage>
        <taxon>Eukaryota</taxon>
        <taxon>Fungi</taxon>
        <taxon>Dikarya</taxon>
        <taxon>Basidiomycota</taxon>
        <taxon>Pucciniomycotina</taxon>
        <taxon>Microbotryomycetes</taxon>
        <taxon>Microbotryales</taxon>
        <taxon>Microbotryaceae</taxon>
        <taxon>Microbotryum</taxon>
    </lineage>
</organism>
<dbReference type="Gene3D" id="3.20.20.80">
    <property type="entry name" value="Glycosidases"/>
    <property type="match status" value="1"/>
</dbReference>
<evidence type="ECO:0000313" key="2">
    <source>
        <dbReference type="EMBL" id="SCV73524.1"/>
    </source>
</evidence>
<protein>
    <submittedName>
        <fullName evidence="2">BQ2448_7450 protein</fullName>
    </submittedName>
</protein>
<dbReference type="InterPro" id="IPR017853">
    <property type="entry name" value="GH"/>
</dbReference>
<dbReference type="PANTHER" id="PTHR12959:SF11">
    <property type="entry name" value="GPI TRANSAMIDASE COMPONENT PIG-T"/>
    <property type="match status" value="1"/>
</dbReference>
<dbReference type="OrthoDB" id="331263at2759"/>
<dbReference type="STRING" id="269621.A0A238FNS1"/>
<keyword evidence="3" id="KW-1185">Reference proteome</keyword>
<evidence type="ECO:0000313" key="3">
    <source>
        <dbReference type="Proteomes" id="UP000198372"/>
    </source>
</evidence>
<feature type="transmembrane region" description="Helical" evidence="1">
    <location>
        <begin position="935"/>
        <end position="954"/>
    </location>
</feature>